<sequence length="457" mass="51623">MPPKRKSTRVKTPTGDPQAKELPLTAETAPMPSTSLPVQQNDDDHMQITSGASQEMDSDSSLDVSTDELWQLPKRKRTQRATPARRKTPVSIKKEDAEETLDKIAKNEDSVDEDQEEQDPGPSNISKVFRGVQALKKAIPDPNVVELAARSSILLNDNWNNQELRQLLEGIQWYGAHESSLGTIRRKYFASKTVDQIRYKIEEIRNLNRMAAAERQKMENEYWNSERIAKKSGFYWSIFTHRMLSTMAGTREANSTYFCQNTLRNAIASEASKQSNISKTYKITDSPGDREITQTQVTWRKIYEAMASWCIDEEEQRPLNNLESSIILAVIDQLRDEVINQTEDKKRRLHGLFDALLQDDYRNFMPQNCQDPTEEIASRLLIDPLGMLRSQAAEMSDDVIEAENNAGTSFDLPSAFGLTSFSTQSALELLLNSSASQIDENETELGLNMSATSGELA</sequence>
<feature type="compositionally biased region" description="Acidic residues" evidence="1">
    <location>
        <begin position="110"/>
        <end position="119"/>
    </location>
</feature>
<name>A0AAF3EHL5_9BILA</name>
<evidence type="ECO:0000313" key="3">
    <source>
        <dbReference type="WBParaSite" id="MBELARI_LOCUS13469"/>
    </source>
</evidence>
<dbReference type="WBParaSite" id="MBELARI_LOCUS13469">
    <property type="protein sequence ID" value="MBELARI_LOCUS13469"/>
    <property type="gene ID" value="MBELARI_LOCUS13469"/>
</dbReference>
<evidence type="ECO:0000313" key="2">
    <source>
        <dbReference type="Proteomes" id="UP000887575"/>
    </source>
</evidence>
<feature type="compositionally biased region" description="Basic residues" evidence="1">
    <location>
        <begin position="73"/>
        <end position="88"/>
    </location>
</feature>
<keyword evidence="2" id="KW-1185">Reference proteome</keyword>
<evidence type="ECO:0000256" key="1">
    <source>
        <dbReference type="SAM" id="MobiDB-lite"/>
    </source>
</evidence>
<dbReference type="AlphaFoldDB" id="A0AAF3EHL5"/>
<accession>A0AAF3EHL5</accession>
<feature type="region of interest" description="Disordered" evidence="1">
    <location>
        <begin position="1"/>
        <end position="125"/>
    </location>
</feature>
<proteinExistence type="predicted"/>
<feature type="compositionally biased region" description="Polar residues" evidence="1">
    <location>
        <begin position="47"/>
        <end position="64"/>
    </location>
</feature>
<feature type="compositionally biased region" description="Basic and acidic residues" evidence="1">
    <location>
        <begin position="92"/>
        <end position="109"/>
    </location>
</feature>
<feature type="compositionally biased region" description="Polar residues" evidence="1">
    <location>
        <begin position="31"/>
        <end position="40"/>
    </location>
</feature>
<reference evidence="3" key="1">
    <citation type="submission" date="2024-02" db="UniProtKB">
        <authorList>
            <consortium name="WormBaseParasite"/>
        </authorList>
    </citation>
    <scope>IDENTIFICATION</scope>
</reference>
<dbReference type="Proteomes" id="UP000887575">
    <property type="component" value="Unassembled WGS sequence"/>
</dbReference>
<protein>
    <submittedName>
        <fullName evidence="3">Uncharacterized protein</fullName>
    </submittedName>
</protein>
<organism evidence="2 3">
    <name type="scientific">Mesorhabditis belari</name>
    <dbReference type="NCBI Taxonomy" id="2138241"/>
    <lineage>
        <taxon>Eukaryota</taxon>
        <taxon>Metazoa</taxon>
        <taxon>Ecdysozoa</taxon>
        <taxon>Nematoda</taxon>
        <taxon>Chromadorea</taxon>
        <taxon>Rhabditida</taxon>
        <taxon>Rhabditina</taxon>
        <taxon>Rhabditomorpha</taxon>
        <taxon>Rhabditoidea</taxon>
        <taxon>Rhabditidae</taxon>
        <taxon>Mesorhabditinae</taxon>
        <taxon>Mesorhabditis</taxon>
    </lineage>
</organism>